<dbReference type="PROSITE" id="PS50853">
    <property type="entry name" value="FN3"/>
    <property type="match status" value="1"/>
</dbReference>
<evidence type="ECO:0000256" key="1">
    <source>
        <dbReference type="ARBA" id="ARBA00022723"/>
    </source>
</evidence>
<dbReference type="InterPro" id="IPR003961">
    <property type="entry name" value="FN3_dom"/>
</dbReference>
<dbReference type="Pfam" id="PF07691">
    <property type="entry name" value="PA14"/>
    <property type="match status" value="2"/>
</dbReference>
<dbReference type="InterPro" id="IPR011658">
    <property type="entry name" value="PA14_dom"/>
</dbReference>
<dbReference type="InterPro" id="IPR052063">
    <property type="entry name" value="Polysaccharide_Lyase_1"/>
</dbReference>
<evidence type="ECO:0000259" key="4">
    <source>
        <dbReference type="PROSITE" id="PS50853"/>
    </source>
</evidence>
<feature type="domain" description="Fibronectin type-III" evidence="4">
    <location>
        <begin position="576"/>
        <end position="676"/>
    </location>
</feature>
<organism evidence="6 7">
    <name type="scientific">Marinobacter mobilis</name>
    <dbReference type="NCBI Taxonomy" id="488533"/>
    <lineage>
        <taxon>Bacteria</taxon>
        <taxon>Pseudomonadati</taxon>
        <taxon>Pseudomonadota</taxon>
        <taxon>Gammaproteobacteria</taxon>
        <taxon>Pseudomonadales</taxon>
        <taxon>Marinobacteraceae</taxon>
        <taxon>Marinobacter</taxon>
    </lineage>
</organism>
<name>A0A1H2UWV6_9GAMM</name>
<proteinExistence type="predicted"/>
<feature type="domain" description="PA14" evidence="5">
    <location>
        <begin position="46"/>
        <end position="202"/>
    </location>
</feature>
<dbReference type="Proteomes" id="UP000199675">
    <property type="component" value="Unassembled WGS sequence"/>
</dbReference>
<keyword evidence="7" id="KW-1185">Reference proteome</keyword>
<evidence type="ECO:0000313" key="7">
    <source>
        <dbReference type="Proteomes" id="UP000199675"/>
    </source>
</evidence>
<dbReference type="Gene3D" id="2.60.40.10">
    <property type="entry name" value="Immunoglobulins"/>
    <property type="match status" value="1"/>
</dbReference>
<dbReference type="Gene3D" id="3.90.182.10">
    <property type="entry name" value="Toxin - Anthrax Protective Antigen,domain 1"/>
    <property type="match status" value="2"/>
</dbReference>
<dbReference type="SUPFAM" id="SSF56988">
    <property type="entry name" value="Anthrax protective antigen"/>
    <property type="match status" value="2"/>
</dbReference>
<feature type="compositionally biased region" description="Low complexity" evidence="3">
    <location>
        <begin position="508"/>
        <end position="518"/>
    </location>
</feature>
<accession>A0A1H2UWV6</accession>
<dbReference type="InterPro" id="IPR037524">
    <property type="entry name" value="PA14/GLEYA"/>
</dbReference>
<reference evidence="6 7" key="1">
    <citation type="submission" date="2016-10" db="EMBL/GenBank/DDBJ databases">
        <authorList>
            <person name="de Groot N.N."/>
        </authorList>
    </citation>
    <scope>NUCLEOTIDE SEQUENCE [LARGE SCALE GENOMIC DNA]</scope>
    <source>
        <strain evidence="6 7">CGMCC 1.7059</strain>
    </source>
</reference>
<dbReference type="GO" id="GO:0046872">
    <property type="term" value="F:metal ion binding"/>
    <property type="evidence" value="ECO:0007669"/>
    <property type="project" value="UniProtKB-KW"/>
</dbReference>
<evidence type="ECO:0000256" key="3">
    <source>
        <dbReference type="SAM" id="MobiDB-lite"/>
    </source>
</evidence>
<dbReference type="AlphaFoldDB" id="A0A1H2UWV6"/>
<sequence>MESGWLMSVVKALWLGSTVILIAGCQSWQYRDIEDLPPTAALPDASEPGVVEVRYFDNLPGTDLATLTDSPQYPDNPDEVATITSLQIPGYRAEDYGTYVRGFIQPPQSGDYRFLVSGNDKVDFWLSTDDSATNAKVIASVPSYTNQSDFTKYTSQTSPYVTLDASKRYYFQVHHKEGSGSDHFTVTWEGPGMSQQVVDSAYIFSWAEPSMDLGDGQSSQEAYNLGYRVGFVDGTEGLVFNPGFPPADQDQDGLYDNWEIVNGLNPNDPNDANSDPDGDFLVAADEFLIGTSENKADTDGDGIPDGAEFAYQLDPLSASDANGDIDNDGYSNLEEYLAGTALDNPESMPAAPEPEPEPIPEPTPTMISGFTGQYFIGTDFDTFVLARNDKVIDFDWGRGQPMPELPDNKFSVRWTGEFSAPHTSGNRDYQFLTTTNDGVRLYLNGQTVIDDWRGSPTRDNSYTLTLGAGEQVRITMENYEGTGSAFARLTIIDTSSGSAVSPDGSVATHDLSSTSTQDSDSDGIPDVWELGYGLNAYISDATAVNNSSGITNLEAYESSLHPFTLETVASGGGGSEPDPVAPPPPEPAAGEVTLSWTAPGTRVDGSSISLSEIDYYQINYGESAGNLNQEWPPVSGENSSATITGLSAGTWYFTVTVVDNAGLKSAPSDMVSATVQ</sequence>
<protein>
    <submittedName>
        <fullName evidence="6">PA14 domain-containing protein</fullName>
    </submittedName>
</protein>
<dbReference type="InterPro" id="IPR036116">
    <property type="entry name" value="FN3_sf"/>
</dbReference>
<dbReference type="STRING" id="488533.SAMN04487960_103253"/>
<keyword evidence="2" id="KW-0325">Glycoprotein</keyword>
<evidence type="ECO:0000256" key="2">
    <source>
        <dbReference type="ARBA" id="ARBA00023180"/>
    </source>
</evidence>
<dbReference type="SMART" id="SM00060">
    <property type="entry name" value="FN3"/>
    <property type="match status" value="1"/>
</dbReference>
<dbReference type="EMBL" id="FNNE01000003">
    <property type="protein sequence ID" value="SDW60551.1"/>
    <property type="molecule type" value="Genomic_DNA"/>
</dbReference>
<evidence type="ECO:0000313" key="6">
    <source>
        <dbReference type="EMBL" id="SDW60551.1"/>
    </source>
</evidence>
<feature type="domain" description="PA14" evidence="5">
    <location>
        <begin position="365"/>
        <end position="505"/>
    </location>
</feature>
<feature type="region of interest" description="Disordered" evidence="3">
    <location>
        <begin position="496"/>
        <end position="523"/>
    </location>
</feature>
<dbReference type="SUPFAM" id="SSF49265">
    <property type="entry name" value="Fibronectin type III"/>
    <property type="match status" value="1"/>
</dbReference>
<feature type="compositionally biased region" description="Pro residues" evidence="3">
    <location>
        <begin position="351"/>
        <end position="363"/>
    </location>
</feature>
<dbReference type="SMART" id="SM00758">
    <property type="entry name" value="PA14"/>
    <property type="match status" value="2"/>
</dbReference>
<feature type="region of interest" description="Disordered" evidence="3">
    <location>
        <begin position="567"/>
        <end position="589"/>
    </location>
</feature>
<dbReference type="PANTHER" id="PTHR42970:SF1">
    <property type="entry name" value="PECTATE LYASE C-RELATED"/>
    <property type="match status" value="1"/>
</dbReference>
<gene>
    <name evidence="6" type="ORF">SAMN04487960_103253</name>
</gene>
<dbReference type="InterPro" id="IPR013783">
    <property type="entry name" value="Ig-like_fold"/>
</dbReference>
<evidence type="ECO:0000259" key="5">
    <source>
        <dbReference type="PROSITE" id="PS51820"/>
    </source>
</evidence>
<keyword evidence="1" id="KW-0479">Metal-binding</keyword>
<dbReference type="CDD" id="cd00063">
    <property type="entry name" value="FN3"/>
    <property type="match status" value="1"/>
</dbReference>
<feature type="region of interest" description="Disordered" evidence="3">
    <location>
        <begin position="343"/>
        <end position="363"/>
    </location>
</feature>
<dbReference type="PANTHER" id="PTHR42970">
    <property type="entry name" value="PECTATE LYASE C-RELATED"/>
    <property type="match status" value="1"/>
</dbReference>
<dbReference type="PROSITE" id="PS51820">
    <property type="entry name" value="PA14"/>
    <property type="match status" value="2"/>
</dbReference>